<dbReference type="GO" id="GO:0004467">
    <property type="term" value="F:long-chain fatty acid-CoA ligase activity"/>
    <property type="evidence" value="ECO:0007669"/>
    <property type="project" value="TreeGrafter"/>
</dbReference>
<comment type="caution">
    <text evidence="4">The sequence shown here is derived from an EMBL/GenBank/DDBJ whole genome shotgun (WGS) entry which is preliminary data.</text>
</comment>
<dbReference type="Gene3D" id="3.40.50.12780">
    <property type="entry name" value="N-terminal domain of ligase-like"/>
    <property type="match status" value="1"/>
</dbReference>
<reference evidence="4 5" key="1">
    <citation type="submission" date="2015-06" db="EMBL/GenBank/DDBJ databases">
        <title>Comparative genome analysis of nirS-carrying Bradyrhizobium sp. strains.</title>
        <authorList>
            <person name="Ishii S."/>
            <person name="Jang J."/>
            <person name="Nishizawa T."/>
            <person name="Senoo K."/>
        </authorList>
    </citation>
    <scope>NUCLEOTIDE SEQUENCE [LARGE SCALE GENOMIC DNA]</scope>
    <source>
        <strain evidence="4 5">TSA1</strain>
    </source>
</reference>
<dbReference type="Pfam" id="PF00501">
    <property type="entry name" value="AMP-binding"/>
    <property type="match status" value="1"/>
</dbReference>
<keyword evidence="2" id="KW-0067">ATP-binding</keyword>
<dbReference type="InterPro" id="IPR042099">
    <property type="entry name" value="ANL_N_sf"/>
</dbReference>
<evidence type="ECO:0000256" key="1">
    <source>
        <dbReference type="ARBA" id="ARBA00022741"/>
    </source>
</evidence>
<keyword evidence="5" id="KW-1185">Reference proteome</keyword>
<protein>
    <recommendedName>
        <fullName evidence="3">AMP-dependent synthetase/ligase domain-containing protein</fullName>
    </recommendedName>
</protein>
<organism evidence="4 5">
    <name type="scientific">Bradyrhizobium nitroreducens</name>
    <dbReference type="NCBI Taxonomy" id="709803"/>
    <lineage>
        <taxon>Bacteria</taxon>
        <taxon>Pseudomonadati</taxon>
        <taxon>Pseudomonadota</taxon>
        <taxon>Alphaproteobacteria</taxon>
        <taxon>Hyphomicrobiales</taxon>
        <taxon>Nitrobacteraceae</taxon>
        <taxon>Bradyrhizobium</taxon>
    </lineage>
</organism>
<name>A0A2M6UH26_9BRAD</name>
<dbReference type="PANTHER" id="PTHR43272:SF33">
    <property type="entry name" value="AMP-BINDING DOMAIN-CONTAINING PROTEIN-RELATED"/>
    <property type="match status" value="1"/>
</dbReference>
<feature type="domain" description="AMP-dependent synthetase/ligase" evidence="3">
    <location>
        <begin position="8"/>
        <end position="268"/>
    </location>
</feature>
<dbReference type="EMBL" id="LFJC01000003">
    <property type="protein sequence ID" value="PIT03920.1"/>
    <property type="molecule type" value="Genomic_DNA"/>
</dbReference>
<gene>
    <name evidence="4" type="ORF">TSA1_26460</name>
</gene>
<dbReference type="GO" id="GO:0016020">
    <property type="term" value="C:membrane"/>
    <property type="evidence" value="ECO:0007669"/>
    <property type="project" value="TreeGrafter"/>
</dbReference>
<keyword evidence="1" id="KW-0547">Nucleotide-binding</keyword>
<dbReference type="Proteomes" id="UP000228930">
    <property type="component" value="Unassembled WGS sequence"/>
</dbReference>
<dbReference type="InterPro" id="IPR000873">
    <property type="entry name" value="AMP-dep_synth/lig_dom"/>
</dbReference>
<evidence type="ECO:0000313" key="4">
    <source>
        <dbReference type="EMBL" id="PIT03920.1"/>
    </source>
</evidence>
<proteinExistence type="predicted"/>
<dbReference type="AlphaFoldDB" id="A0A2M6UH26"/>
<dbReference type="SUPFAM" id="SSF56801">
    <property type="entry name" value="Acetyl-CoA synthetase-like"/>
    <property type="match status" value="1"/>
</dbReference>
<dbReference type="PANTHER" id="PTHR43272">
    <property type="entry name" value="LONG-CHAIN-FATTY-ACID--COA LIGASE"/>
    <property type="match status" value="1"/>
</dbReference>
<dbReference type="GO" id="GO:0005524">
    <property type="term" value="F:ATP binding"/>
    <property type="evidence" value="ECO:0007669"/>
    <property type="project" value="UniProtKB-KW"/>
</dbReference>
<evidence type="ECO:0000313" key="5">
    <source>
        <dbReference type="Proteomes" id="UP000228930"/>
    </source>
</evidence>
<evidence type="ECO:0000256" key="2">
    <source>
        <dbReference type="ARBA" id="ARBA00022840"/>
    </source>
</evidence>
<accession>A0A2M6UH26</accession>
<evidence type="ECO:0000259" key="3">
    <source>
        <dbReference type="Pfam" id="PF00501"/>
    </source>
</evidence>
<sequence length="374" mass="40692">MREKNRGIWRQWTWGEVFANVRALAVALRESGIRSGDRVGIIGENRPRLYWALSAAQWLRCVPMPMAADTPADMLVRLILEHDISVVVVDGSGQYEKLAHAAEAVRPALKYVIVDNVADLEVDESLTAKSLDEVILSGKRDNSTLGQELDQELRSPQQRDCLAYLPFPDVTLGSPPASWTRTESVWVVQADAVGKSLADSRNNKISTADGAVAYLPFGCWTDLYGSHILPLSTGMTVNFPEAADTVSADVREIGPTIHFVPDWLVPKLRDATLARVGAAGRDRLVRALDRCRERNILLTVVARTVLLWPLRDVLGFSRVRAMFIAGVPRDGTIEFLAALGIKAVSAPEAGPRTAVTSAVSPVVGAKVTASSVVH</sequence>